<name>A0A2U1CM78_9BURK</name>
<dbReference type="CDD" id="cd06171">
    <property type="entry name" value="Sigma70_r4"/>
    <property type="match status" value="1"/>
</dbReference>
<feature type="domain" description="RNA polymerase sigma factor 70 region 4 type 2" evidence="5">
    <location>
        <begin position="106"/>
        <end position="158"/>
    </location>
</feature>
<reference evidence="6 7" key="1">
    <citation type="submission" date="2018-04" db="EMBL/GenBank/DDBJ databases">
        <title>Genomic Encyclopedia of Type Strains, Phase IV (KMG-IV): sequencing the most valuable type-strain genomes for metagenomic binning, comparative biology and taxonomic classification.</title>
        <authorList>
            <person name="Goeker M."/>
        </authorList>
    </citation>
    <scope>NUCLEOTIDE SEQUENCE [LARGE SCALE GENOMIC DNA]</scope>
    <source>
        <strain evidence="6 7">DSM 10065</strain>
    </source>
</reference>
<dbReference type="Gene3D" id="1.10.1740.10">
    <property type="match status" value="1"/>
</dbReference>
<dbReference type="EMBL" id="QEKO01000002">
    <property type="protein sequence ID" value="PVY62119.1"/>
    <property type="molecule type" value="Genomic_DNA"/>
</dbReference>
<evidence type="ECO:0000256" key="3">
    <source>
        <dbReference type="ARBA" id="ARBA00023082"/>
    </source>
</evidence>
<dbReference type="Gene3D" id="1.10.10.10">
    <property type="entry name" value="Winged helix-like DNA-binding domain superfamily/Winged helix DNA-binding domain"/>
    <property type="match status" value="1"/>
</dbReference>
<protein>
    <submittedName>
        <fullName evidence="6">RNA polymerase sigma-70 factor (ECF subfamily)</fullName>
    </submittedName>
</protein>
<dbReference type="GO" id="GO:0003677">
    <property type="term" value="F:DNA binding"/>
    <property type="evidence" value="ECO:0007669"/>
    <property type="project" value="InterPro"/>
</dbReference>
<dbReference type="OrthoDB" id="192021at2"/>
<sequence>MSRRSSPPKGWLAHYRELMGVWAQRNSAPRDAEDAAHDVVVNLLKNGDAAVLDQKAYLYGASQNRLAGEFRRQRRNETVSLDALAEEDHPLLHDPESAIRTAQLMQALKLALSELPLKSQQVFLWNKIEGYTQEEIAQKLGLTQSMVEKHMKRALRHIQDKLQSYAPH</sequence>
<dbReference type="InterPro" id="IPR014284">
    <property type="entry name" value="RNA_pol_sigma-70_dom"/>
</dbReference>
<evidence type="ECO:0000313" key="6">
    <source>
        <dbReference type="EMBL" id="PVY62119.1"/>
    </source>
</evidence>
<dbReference type="InterPro" id="IPR013249">
    <property type="entry name" value="RNA_pol_sigma70_r4_t2"/>
</dbReference>
<evidence type="ECO:0000256" key="4">
    <source>
        <dbReference type="ARBA" id="ARBA00023163"/>
    </source>
</evidence>
<dbReference type="AlphaFoldDB" id="A0A2U1CM78"/>
<evidence type="ECO:0000256" key="1">
    <source>
        <dbReference type="ARBA" id="ARBA00010641"/>
    </source>
</evidence>
<dbReference type="InterPro" id="IPR036388">
    <property type="entry name" value="WH-like_DNA-bd_sf"/>
</dbReference>
<gene>
    <name evidence="6" type="ORF">C7440_1609</name>
</gene>
<dbReference type="NCBIfam" id="TIGR02937">
    <property type="entry name" value="sigma70-ECF"/>
    <property type="match status" value="1"/>
</dbReference>
<comment type="similarity">
    <text evidence="1">Belongs to the sigma-70 factor family. ECF subfamily.</text>
</comment>
<keyword evidence="2" id="KW-0805">Transcription regulation</keyword>
<comment type="caution">
    <text evidence="6">The sequence shown here is derived from an EMBL/GenBank/DDBJ whole genome shotgun (WGS) entry which is preliminary data.</text>
</comment>
<dbReference type="GO" id="GO:0006352">
    <property type="term" value="P:DNA-templated transcription initiation"/>
    <property type="evidence" value="ECO:0007669"/>
    <property type="project" value="InterPro"/>
</dbReference>
<dbReference type="GO" id="GO:0016987">
    <property type="term" value="F:sigma factor activity"/>
    <property type="evidence" value="ECO:0007669"/>
    <property type="project" value="UniProtKB-KW"/>
</dbReference>
<dbReference type="PANTHER" id="PTHR43133:SF63">
    <property type="entry name" value="RNA POLYMERASE SIGMA FACTOR FECI-RELATED"/>
    <property type="match status" value="1"/>
</dbReference>
<dbReference type="InterPro" id="IPR039425">
    <property type="entry name" value="RNA_pol_sigma-70-like"/>
</dbReference>
<dbReference type="SUPFAM" id="SSF88946">
    <property type="entry name" value="Sigma2 domain of RNA polymerase sigma factors"/>
    <property type="match status" value="1"/>
</dbReference>
<evidence type="ECO:0000256" key="2">
    <source>
        <dbReference type="ARBA" id="ARBA00023015"/>
    </source>
</evidence>
<dbReference type="RefSeq" id="WP_116518114.1">
    <property type="nucleotide sequence ID" value="NZ_JACCEX010000002.1"/>
</dbReference>
<proteinExistence type="inferred from homology"/>
<keyword evidence="7" id="KW-1185">Reference proteome</keyword>
<dbReference type="Pfam" id="PF08281">
    <property type="entry name" value="Sigma70_r4_2"/>
    <property type="match status" value="1"/>
</dbReference>
<dbReference type="InterPro" id="IPR013325">
    <property type="entry name" value="RNA_pol_sigma_r2"/>
</dbReference>
<organism evidence="6 7">
    <name type="scientific">Pusillimonas noertemannii</name>
    <dbReference type="NCBI Taxonomy" id="305977"/>
    <lineage>
        <taxon>Bacteria</taxon>
        <taxon>Pseudomonadati</taxon>
        <taxon>Pseudomonadota</taxon>
        <taxon>Betaproteobacteria</taxon>
        <taxon>Burkholderiales</taxon>
        <taxon>Alcaligenaceae</taxon>
        <taxon>Pusillimonas</taxon>
    </lineage>
</organism>
<keyword evidence="3" id="KW-0731">Sigma factor</keyword>
<dbReference type="InterPro" id="IPR013324">
    <property type="entry name" value="RNA_pol_sigma_r3/r4-like"/>
</dbReference>
<accession>A0A2U1CM78</accession>
<evidence type="ECO:0000259" key="5">
    <source>
        <dbReference type="Pfam" id="PF08281"/>
    </source>
</evidence>
<dbReference type="Proteomes" id="UP000246145">
    <property type="component" value="Unassembled WGS sequence"/>
</dbReference>
<dbReference type="SUPFAM" id="SSF88659">
    <property type="entry name" value="Sigma3 and sigma4 domains of RNA polymerase sigma factors"/>
    <property type="match status" value="1"/>
</dbReference>
<dbReference type="PANTHER" id="PTHR43133">
    <property type="entry name" value="RNA POLYMERASE ECF-TYPE SIGMA FACTO"/>
    <property type="match status" value="1"/>
</dbReference>
<evidence type="ECO:0000313" key="7">
    <source>
        <dbReference type="Proteomes" id="UP000246145"/>
    </source>
</evidence>
<keyword evidence="4" id="KW-0804">Transcription</keyword>